<dbReference type="PANTHER" id="PTHR46268:SF6">
    <property type="entry name" value="UNIVERSAL STRESS PROTEIN UP12"/>
    <property type="match status" value="1"/>
</dbReference>
<dbReference type="Proteomes" id="UP000680679">
    <property type="component" value="Chromosome"/>
</dbReference>
<dbReference type="EMBL" id="AP024563">
    <property type="protein sequence ID" value="BCU06400.1"/>
    <property type="molecule type" value="Genomic_DNA"/>
</dbReference>
<keyword evidence="4" id="KW-1185">Reference proteome</keyword>
<dbReference type="SUPFAM" id="SSF52402">
    <property type="entry name" value="Adenine nucleotide alpha hydrolases-like"/>
    <property type="match status" value="1"/>
</dbReference>
<dbReference type="CDD" id="cd00293">
    <property type="entry name" value="USP-like"/>
    <property type="match status" value="1"/>
</dbReference>
<dbReference type="InterPro" id="IPR006015">
    <property type="entry name" value="Universal_stress_UspA"/>
</dbReference>
<evidence type="ECO:0000313" key="3">
    <source>
        <dbReference type="EMBL" id="BCU06400.1"/>
    </source>
</evidence>
<dbReference type="Pfam" id="PF00582">
    <property type="entry name" value="Usp"/>
    <property type="match status" value="1"/>
</dbReference>
<proteinExistence type="inferred from homology"/>
<dbReference type="PANTHER" id="PTHR46268">
    <property type="entry name" value="STRESS RESPONSE PROTEIN NHAX"/>
    <property type="match status" value="1"/>
</dbReference>
<dbReference type="PRINTS" id="PR01438">
    <property type="entry name" value="UNVRSLSTRESS"/>
</dbReference>
<evidence type="ECO:0000313" key="4">
    <source>
        <dbReference type="Proteomes" id="UP000680679"/>
    </source>
</evidence>
<dbReference type="RefSeq" id="WP_213380626.1">
    <property type="nucleotide sequence ID" value="NZ_AP024563.1"/>
</dbReference>
<evidence type="ECO:0000256" key="1">
    <source>
        <dbReference type="ARBA" id="ARBA00008791"/>
    </source>
</evidence>
<name>A0ABM7QKX8_9GAMM</name>
<accession>A0ABM7QKX8</accession>
<organism evidence="3 4">
    <name type="scientific">Allochromatium tepidum</name>
    <dbReference type="NCBI Taxonomy" id="553982"/>
    <lineage>
        <taxon>Bacteria</taxon>
        <taxon>Pseudomonadati</taxon>
        <taxon>Pseudomonadota</taxon>
        <taxon>Gammaproteobacteria</taxon>
        <taxon>Chromatiales</taxon>
        <taxon>Chromatiaceae</taxon>
        <taxon>Allochromatium</taxon>
    </lineage>
</organism>
<gene>
    <name evidence="3" type="ORF">Atep_10770</name>
</gene>
<evidence type="ECO:0000259" key="2">
    <source>
        <dbReference type="Pfam" id="PF00582"/>
    </source>
</evidence>
<dbReference type="InterPro" id="IPR006016">
    <property type="entry name" value="UspA"/>
</dbReference>
<reference evidence="3 4" key="1">
    <citation type="submission" date="2021-04" db="EMBL/GenBank/DDBJ databases">
        <title>Complete genome sequencing of Allochromatium tepidum strain NZ.</title>
        <authorList>
            <person name="Tsukatani Y."/>
            <person name="Mori H."/>
        </authorList>
    </citation>
    <scope>NUCLEOTIDE SEQUENCE [LARGE SCALE GENOMIC DNA]</scope>
    <source>
        <strain evidence="3 4">NZ</strain>
    </source>
</reference>
<feature type="domain" description="UspA" evidence="2">
    <location>
        <begin position="12"/>
        <end position="77"/>
    </location>
</feature>
<comment type="similarity">
    <text evidence="1">Belongs to the universal stress protein A family.</text>
</comment>
<protein>
    <recommendedName>
        <fullName evidence="2">UspA domain-containing protein</fullName>
    </recommendedName>
</protein>
<dbReference type="Gene3D" id="3.40.50.620">
    <property type="entry name" value="HUPs"/>
    <property type="match status" value="1"/>
</dbReference>
<dbReference type="InterPro" id="IPR014729">
    <property type="entry name" value="Rossmann-like_a/b/a_fold"/>
</dbReference>
<sequence length="80" mass="8685">MPPVSQARLRRTLRAAEIGIEIAYGAPVTEILRVIREQGARLVVMGSQGRGFIEEIFLGSVSHNVARHSPAAVLLVPAKR</sequence>